<evidence type="ECO:0000256" key="4">
    <source>
        <dbReference type="ARBA" id="ARBA00022989"/>
    </source>
</evidence>
<keyword evidence="6 8" id="KW-0472">Membrane</keyword>
<dbReference type="InterPro" id="IPR038770">
    <property type="entry name" value="Na+/solute_symporter_sf"/>
</dbReference>
<organism evidence="10 11">
    <name type="scientific">Streptomyces tateyamensis</name>
    <dbReference type="NCBI Taxonomy" id="565073"/>
    <lineage>
        <taxon>Bacteria</taxon>
        <taxon>Bacillati</taxon>
        <taxon>Actinomycetota</taxon>
        <taxon>Actinomycetes</taxon>
        <taxon>Kitasatosporales</taxon>
        <taxon>Streptomycetaceae</taxon>
        <taxon>Streptomyces</taxon>
    </lineage>
</organism>
<evidence type="ECO:0000313" key="11">
    <source>
        <dbReference type="Proteomes" id="UP000248039"/>
    </source>
</evidence>
<feature type="transmembrane region" description="Helical" evidence="8">
    <location>
        <begin position="289"/>
        <end position="306"/>
    </location>
</feature>
<dbReference type="PANTHER" id="PTHR32468:SF0">
    <property type="entry name" value="K(+)_H(+) ANTIPORTER 1"/>
    <property type="match status" value="1"/>
</dbReference>
<evidence type="ECO:0000256" key="1">
    <source>
        <dbReference type="ARBA" id="ARBA00004141"/>
    </source>
</evidence>
<feature type="transmembrane region" description="Helical" evidence="8">
    <location>
        <begin position="260"/>
        <end position="283"/>
    </location>
</feature>
<comment type="subcellular location">
    <subcellularLocation>
        <location evidence="1">Membrane</location>
        <topology evidence="1">Multi-pass membrane protein</topology>
    </subcellularLocation>
</comment>
<feature type="transmembrane region" description="Helical" evidence="8">
    <location>
        <begin position="153"/>
        <end position="170"/>
    </location>
</feature>
<feature type="transmembrane region" description="Helical" evidence="8">
    <location>
        <begin position="401"/>
        <end position="424"/>
    </location>
</feature>
<protein>
    <recommendedName>
        <fullName evidence="9">Cation/H+ exchanger transmembrane domain-containing protein</fullName>
    </recommendedName>
</protein>
<keyword evidence="5" id="KW-0406">Ion transport</keyword>
<keyword evidence="4 8" id="KW-1133">Transmembrane helix</keyword>
<evidence type="ECO:0000259" key="9">
    <source>
        <dbReference type="Pfam" id="PF00999"/>
    </source>
</evidence>
<dbReference type="GO" id="GO:1902600">
    <property type="term" value="P:proton transmembrane transport"/>
    <property type="evidence" value="ECO:0007669"/>
    <property type="project" value="InterPro"/>
</dbReference>
<feature type="transmembrane region" description="Helical" evidence="8">
    <location>
        <begin position="468"/>
        <end position="487"/>
    </location>
</feature>
<dbReference type="PANTHER" id="PTHR32468">
    <property type="entry name" value="CATION/H + ANTIPORTER"/>
    <property type="match status" value="1"/>
</dbReference>
<feature type="transmembrane region" description="Helical" evidence="8">
    <location>
        <begin position="226"/>
        <end position="248"/>
    </location>
</feature>
<accession>A0A2V4P9C9</accession>
<evidence type="ECO:0000256" key="2">
    <source>
        <dbReference type="ARBA" id="ARBA00022448"/>
    </source>
</evidence>
<dbReference type="InterPro" id="IPR050794">
    <property type="entry name" value="CPA2_transporter"/>
</dbReference>
<sequence>MPHSHQLWQRPGRIRGVSTSRSRGEPTADEGHRDLTRHISDSQLDDKCHSTAAPRTVAPAPPTTRAGRHGTSPARPRWVTEPRRSTVGHLDGTTLLLAALALTLVLSRAAGRLATRFRQPAVLAEIAVGVALGPTLLGRLLPSVHRGLFTQEVRTVLGGLAQLAVALYAFEIGRHLAADRPGSGRRGGRTPLVLAAASLLAPAVAGLAVAVPLYRHHLAGGGTGLPAFALYLACALGVTAVPVLARILQDRGLAATPVGRLSLVAASIGDAACWCVLGLALWLAGRMGWPQLLAALLGAGAAGLVAHRRPGLRPGREIGVVATTGAICLAAAVSSGLGLHPLFGGLMLGLAWPDHREPGSTAARSGPSAVIGQLAAVLLPCFFLGAGQQVDLGADLTDRNFLLLVALLLVLATGSKFAVCALVGRRDGLGRTAALRLGVLMNTRGLTEIVVLTTGYQAGLIGHRLFEALLVVALLATAAAGPALSLLERAERTEVVPAEPAARTAEPARTAAGRDHG</sequence>
<comment type="caution">
    <text evidence="10">The sequence shown here is derived from an EMBL/GenBank/DDBJ whole genome shotgun (WGS) entry which is preliminary data.</text>
</comment>
<dbReference type="Gene3D" id="1.20.1530.20">
    <property type="match status" value="1"/>
</dbReference>
<dbReference type="InterPro" id="IPR006153">
    <property type="entry name" value="Cation/H_exchanger_TM"/>
</dbReference>
<keyword evidence="2" id="KW-0813">Transport</keyword>
<dbReference type="AlphaFoldDB" id="A0A2V4P9C9"/>
<name>A0A2V4P9C9_9ACTN</name>
<feature type="region of interest" description="Disordered" evidence="7">
    <location>
        <begin position="1"/>
        <end position="84"/>
    </location>
</feature>
<evidence type="ECO:0000313" key="10">
    <source>
        <dbReference type="EMBL" id="PYC86922.1"/>
    </source>
</evidence>
<dbReference type="Proteomes" id="UP000248039">
    <property type="component" value="Unassembled WGS sequence"/>
</dbReference>
<reference evidence="10 11" key="1">
    <citation type="submission" date="2018-03" db="EMBL/GenBank/DDBJ databases">
        <title>Bioinformatic expansion and discovery of thiopeptide antibiotics.</title>
        <authorList>
            <person name="Schwalen C.J."/>
            <person name="Hudson G.A."/>
            <person name="Mitchell D.A."/>
        </authorList>
    </citation>
    <scope>NUCLEOTIDE SEQUENCE [LARGE SCALE GENOMIC DNA]</scope>
    <source>
        <strain evidence="10 11">ATCC 21389</strain>
    </source>
</reference>
<proteinExistence type="predicted"/>
<feature type="compositionally biased region" description="Basic and acidic residues" evidence="7">
    <location>
        <begin position="22"/>
        <end position="49"/>
    </location>
</feature>
<dbReference type="EMBL" id="PYBW01000018">
    <property type="protein sequence ID" value="PYC86922.1"/>
    <property type="molecule type" value="Genomic_DNA"/>
</dbReference>
<feature type="region of interest" description="Disordered" evidence="7">
    <location>
        <begin position="497"/>
        <end position="517"/>
    </location>
</feature>
<dbReference type="GO" id="GO:0015297">
    <property type="term" value="F:antiporter activity"/>
    <property type="evidence" value="ECO:0007669"/>
    <property type="project" value="InterPro"/>
</dbReference>
<evidence type="ECO:0000256" key="7">
    <source>
        <dbReference type="SAM" id="MobiDB-lite"/>
    </source>
</evidence>
<feature type="transmembrane region" description="Helical" evidence="8">
    <location>
        <begin position="318"/>
        <end position="343"/>
    </location>
</feature>
<feature type="transmembrane region" description="Helical" evidence="8">
    <location>
        <begin position="122"/>
        <end position="141"/>
    </location>
</feature>
<dbReference type="Pfam" id="PF00999">
    <property type="entry name" value="Na_H_Exchanger"/>
    <property type="match status" value="1"/>
</dbReference>
<gene>
    <name evidence="10" type="ORF">C7C46_05385</name>
</gene>
<feature type="transmembrane region" description="Helical" evidence="8">
    <location>
        <begin position="191"/>
        <end position="214"/>
    </location>
</feature>
<evidence type="ECO:0000256" key="5">
    <source>
        <dbReference type="ARBA" id="ARBA00023065"/>
    </source>
</evidence>
<evidence type="ECO:0000256" key="6">
    <source>
        <dbReference type="ARBA" id="ARBA00023136"/>
    </source>
</evidence>
<keyword evidence="3 8" id="KW-0812">Transmembrane</keyword>
<evidence type="ECO:0000256" key="3">
    <source>
        <dbReference type="ARBA" id="ARBA00022692"/>
    </source>
</evidence>
<dbReference type="GO" id="GO:0016020">
    <property type="term" value="C:membrane"/>
    <property type="evidence" value="ECO:0007669"/>
    <property type="project" value="UniProtKB-SubCell"/>
</dbReference>
<evidence type="ECO:0000256" key="8">
    <source>
        <dbReference type="SAM" id="Phobius"/>
    </source>
</evidence>
<keyword evidence="11" id="KW-1185">Reference proteome</keyword>
<feature type="domain" description="Cation/H+ exchanger transmembrane" evidence="9">
    <location>
        <begin position="105"/>
        <end position="485"/>
    </location>
</feature>
<feature type="compositionally biased region" description="Low complexity" evidence="7">
    <location>
        <begin position="497"/>
        <end position="511"/>
    </location>
</feature>
<dbReference type="OrthoDB" id="9793589at2"/>